<evidence type="ECO:0000259" key="1">
    <source>
        <dbReference type="Pfam" id="PF01243"/>
    </source>
</evidence>
<proteinExistence type="predicted"/>
<dbReference type="Pfam" id="PF01243">
    <property type="entry name" value="PNPOx_N"/>
    <property type="match status" value="1"/>
</dbReference>
<dbReference type="Proteomes" id="UP000198706">
    <property type="component" value="Unassembled WGS sequence"/>
</dbReference>
<dbReference type="Gene3D" id="2.30.110.10">
    <property type="entry name" value="Electron Transport, Fmn-binding Protein, Chain A"/>
    <property type="match status" value="1"/>
</dbReference>
<dbReference type="InterPro" id="IPR012349">
    <property type="entry name" value="Split_barrel_FMN-bd"/>
</dbReference>
<feature type="domain" description="Pyridoxamine 5'-phosphate oxidase N-terminal" evidence="1">
    <location>
        <begin position="167"/>
        <end position="285"/>
    </location>
</feature>
<dbReference type="PANTHER" id="PTHR42815:SF2">
    <property type="entry name" value="FAD-BINDING, PUTATIVE (AFU_ORTHOLOGUE AFUA_6G07600)-RELATED"/>
    <property type="match status" value="1"/>
</dbReference>
<dbReference type="STRING" id="137658.SAMN05216186_104219"/>
<keyword evidence="3" id="KW-1185">Reference proteome</keyword>
<accession>A0A1G8Z747</accession>
<dbReference type="PANTHER" id="PTHR42815">
    <property type="entry name" value="FAD-BINDING, PUTATIVE (AFU_ORTHOLOGUE AFUA_6G07600)-RELATED"/>
    <property type="match status" value="1"/>
</dbReference>
<gene>
    <name evidence="2" type="ORF">SAMN05216186_104219</name>
</gene>
<organism evidence="2 3">
    <name type="scientific">Pseudomonas indica</name>
    <dbReference type="NCBI Taxonomy" id="137658"/>
    <lineage>
        <taxon>Bacteria</taxon>
        <taxon>Pseudomonadati</taxon>
        <taxon>Pseudomonadota</taxon>
        <taxon>Gammaproteobacteria</taxon>
        <taxon>Pseudomonadales</taxon>
        <taxon>Pseudomonadaceae</taxon>
        <taxon>Pseudomonas</taxon>
    </lineage>
</organism>
<reference evidence="2 3" key="1">
    <citation type="submission" date="2016-10" db="EMBL/GenBank/DDBJ databases">
        <authorList>
            <person name="de Groot N.N."/>
        </authorList>
    </citation>
    <scope>NUCLEOTIDE SEQUENCE [LARGE SCALE GENOMIC DNA]</scope>
    <source>
        <strain evidence="2 3">JCM 21544</strain>
    </source>
</reference>
<dbReference type="RefSeq" id="WP_084334080.1">
    <property type="nucleotide sequence ID" value="NZ_FNFD01000004.1"/>
</dbReference>
<protein>
    <recommendedName>
        <fullName evidence="1">Pyridoxamine 5'-phosphate oxidase N-terminal domain-containing protein</fullName>
    </recommendedName>
</protein>
<dbReference type="SUPFAM" id="SSF50475">
    <property type="entry name" value="FMN-binding split barrel"/>
    <property type="match status" value="2"/>
</dbReference>
<sequence>MNSPFHPGEQAMQHRAGVREKIEDIGSRVIRPYMPEQHREFFGLLPWLLVGSVDAEGQPHASVLWGAPGFVRSPEPTLLRINARPQTDDPLAEQLRSGERLGLLGIEMPTRRRNRLNGPLLEVDAAGFTLGVAQSFGNCPKYIQARDWQALTREPGPLLQGEGPDPAWLQRVSTADTCFIASHNHDPHSGGVDVSHRGGPAGFVRLGSDGRLWMPDYTGNFMFNTLGNLLLEPRCGLLFVDFASGDLLHLQARAEVLWPEDAARLGQSLPPGAERMLALTPERWLLRRSRLPLAFGAASASPFLPDQGI</sequence>
<dbReference type="InterPro" id="IPR011576">
    <property type="entry name" value="Pyridox_Oxase_N"/>
</dbReference>
<name>A0A1G8Z747_9PSED</name>
<dbReference type="AlphaFoldDB" id="A0A1G8Z747"/>
<evidence type="ECO:0000313" key="3">
    <source>
        <dbReference type="Proteomes" id="UP000198706"/>
    </source>
</evidence>
<evidence type="ECO:0000313" key="2">
    <source>
        <dbReference type="EMBL" id="SDK10773.1"/>
    </source>
</evidence>
<dbReference type="EMBL" id="FNFD01000004">
    <property type="protein sequence ID" value="SDK10773.1"/>
    <property type="molecule type" value="Genomic_DNA"/>
</dbReference>